<accession>A0A7R8XIB7</accession>
<keyword evidence="4" id="KW-1185">Reference proteome</keyword>
<dbReference type="Proteomes" id="UP000677054">
    <property type="component" value="Unassembled WGS sequence"/>
</dbReference>
<dbReference type="PANTHER" id="PTHR16305">
    <property type="entry name" value="TESTICULAR SOLUBLE ADENYLYL CYCLASE"/>
    <property type="match status" value="1"/>
</dbReference>
<sequence length="659" mass="76362">MRPTADKGCTHLAHDRCRDKFDEWLIDRMSEKFPRIQDQMMTQYDRDVMEMEAKKERSIWVVLTRWLRRFLSYFAFRASNKDRPSSLYAKFNEEFHRVTTNAIRSENCGCPRVLTSVYMDLQYHWLCGGSLGKAAYFLFNTAMTQLYRGTPLVAQEQIERGISILNRAESMNADRSREDHFVSHFSKFLWMRAHVLLGQTKFALGFMAEAKEQFLEALDIIGYPIPMDDEQCMKELVRQASIQRHHRGNPQKYIAREDSIIYQEASTTLSYLASIASYERQPLAMHLYALTGLNFAEVADCCFCGLMLSYCDIMEVLLLKHDISEVDAYEAKAMETLGVLERFPLEVQPIIAHFAGIVNTNRLGAGRINLAVDAGIGALNIATRIKDPMLVCAAFPTLSQALLTAFEIPMLSDVLKQFQIASMAIDDLAFKILYYLTAFDVILDAGIPMENYVICESMFQRFLSDPAYLEQNSNHYPLLASLALWHCRCKHRELANHFFTSSQMRKPPHMNDFYLISASLKLLECRLISMNDMLKVRKYEHFLSVIPQVQSEFQEIKGYLKRFAIFKPRLLLLSAYLTRIRGQISASDALLIKCRNAALKQGNRLEAMKVYYLKRVWSHEVGTVEANRWLEMSHLSPVEWKKRNENSWTFYFYPYPIPY</sequence>
<gene>
    <name evidence="3" type="ORF">DSTB1V02_LOCUS8043</name>
</gene>
<dbReference type="GO" id="GO:0005737">
    <property type="term" value="C:cytoplasm"/>
    <property type="evidence" value="ECO:0007669"/>
    <property type="project" value="TreeGrafter"/>
</dbReference>
<keyword evidence="1" id="KW-0547">Nucleotide-binding</keyword>
<evidence type="ECO:0000256" key="2">
    <source>
        <dbReference type="ARBA" id="ARBA00022840"/>
    </source>
</evidence>
<keyword evidence="2" id="KW-0067">ATP-binding</keyword>
<dbReference type="GO" id="GO:0005524">
    <property type="term" value="F:ATP binding"/>
    <property type="evidence" value="ECO:0007669"/>
    <property type="project" value="UniProtKB-KW"/>
</dbReference>
<dbReference type="EMBL" id="CAJPEV010001750">
    <property type="protein sequence ID" value="CAG0894177.1"/>
    <property type="molecule type" value="Genomic_DNA"/>
</dbReference>
<organism evidence="3">
    <name type="scientific">Darwinula stevensoni</name>
    <dbReference type="NCBI Taxonomy" id="69355"/>
    <lineage>
        <taxon>Eukaryota</taxon>
        <taxon>Metazoa</taxon>
        <taxon>Ecdysozoa</taxon>
        <taxon>Arthropoda</taxon>
        <taxon>Crustacea</taxon>
        <taxon>Oligostraca</taxon>
        <taxon>Ostracoda</taxon>
        <taxon>Podocopa</taxon>
        <taxon>Podocopida</taxon>
        <taxon>Darwinulocopina</taxon>
        <taxon>Darwinuloidea</taxon>
        <taxon>Darwinulidae</taxon>
        <taxon>Darwinula</taxon>
    </lineage>
</organism>
<name>A0A7R8XIB7_9CRUS</name>
<evidence type="ECO:0000313" key="3">
    <source>
        <dbReference type="EMBL" id="CAD7248223.1"/>
    </source>
</evidence>
<dbReference type="PANTHER" id="PTHR16305:SF28">
    <property type="entry name" value="GUANYLATE CYCLASE DOMAIN-CONTAINING PROTEIN"/>
    <property type="match status" value="1"/>
</dbReference>
<evidence type="ECO:0000313" key="4">
    <source>
        <dbReference type="Proteomes" id="UP000677054"/>
    </source>
</evidence>
<protein>
    <submittedName>
        <fullName evidence="3">Uncharacterized protein</fullName>
    </submittedName>
</protein>
<evidence type="ECO:0000256" key="1">
    <source>
        <dbReference type="ARBA" id="ARBA00022741"/>
    </source>
</evidence>
<dbReference type="GO" id="GO:0004016">
    <property type="term" value="F:adenylate cyclase activity"/>
    <property type="evidence" value="ECO:0007669"/>
    <property type="project" value="TreeGrafter"/>
</dbReference>
<dbReference type="EMBL" id="LR901267">
    <property type="protein sequence ID" value="CAD7248223.1"/>
    <property type="molecule type" value="Genomic_DNA"/>
</dbReference>
<reference evidence="3" key="1">
    <citation type="submission" date="2020-11" db="EMBL/GenBank/DDBJ databases">
        <authorList>
            <person name="Tran Van P."/>
        </authorList>
    </citation>
    <scope>NUCLEOTIDE SEQUENCE</scope>
</reference>
<dbReference type="AlphaFoldDB" id="A0A7R8XIB7"/>
<proteinExistence type="predicted"/>